<dbReference type="InterPro" id="IPR017896">
    <property type="entry name" value="4Fe4S_Fe-S-bd"/>
</dbReference>
<dbReference type="RefSeq" id="WP_050334592.1">
    <property type="nucleotide sequence ID" value="NZ_JAPXGN010000003.1"/>
</dbReference>
<dbReference type="GO" id="GO:0051539">
    <property type="term" value="F:4 iron, 4 sulfur cluster binding"/>
    <property type="evidence" value="ECO:0007669"/>
    <property type="project" value="UniProtKB-KW"/>
</dbReference>
<dbReference type="InterPro" id="IPR004494">
    <property type="entry name" value="MauM_NapG"/>
</dbReference>
<dbReference type="PROSITE" id="PS51379">
    <property type="entry name" value="4FE4S_FER_2"/>
    <property type="match status" value="3"/>
</dbReference>
<evidence type="ECO:0000256" key="2">
    <source>
        <dbReference type="ARBA" id="ARBA00022485"/>
    </source>
</evidence>
<dbReference type="GO" id="GO:0046872">
    <property type="term" value="F:metal ion binding"/>
    <property type="evidence" value="ECO:0007669"/>
    <property type="project" value="UniProtKB-KW"/>
</dbReference>
<dbReference type="Proteomes" id="UP000234639">
    <property type="component" value="Unassembled WGS sequence"/>
</dbReference>
<keyword evidence="4" id="KW-0677">Repeat</keyword>
<dbReference type="InterPro" id="IPR017900">
    <property type="entry name" value="4Fe4S_Fe_S_CS"/>
</dbReference>
<keyword evidence="1" id="KW-0813">Transport</keyword>
<evidence type="ECO:0000256" key="4">
    <source>
        <dbReference type="ARBA" id="ARBA00022737"/>
    </source>
</evidence>
<evidence type="ECO:0000256" key="7">
    <source>
        <dbReference type="ARBA" id="ARBA00023014"/>
    </source>
</evidence>
<keyword evidence="3" id="KW-0479">Metal-binding</keyword>
<feature type="domain" description="4Fe-4S ferredoxin-type" evidence="8">
    <location>
        <begin position="168"/>
        <end position="199"/>
    </location>
</feature>
<dbReference type="CDD" id="cd16373">
    <property type="entry name" value="DMSOR_beta_like"/>
    <property type="match status" value="1"/>
</dbReference>
<feature type="domain" description="4Fe-4S ferredoxin-type" evidence="8">
    <location>
        <begin position="38"/>
        <end position="67"/>
    </location>
</feature>
<dbReference type="NCBIfam" id="TIGR00397">
    <property type="entry name" value="mauM_napG"/>
    <property type="match status" value="1"/>
</dbReference>
<dbReference type="PANTHER" id="PTHR42859">
    <property type="entry name" value="OXIDOREDUCTASE"/>
    <property type="match status" value="1"/>
</dbReference>
<evidence type="ECO:0000313" key="9">
    <source>
        <dbReference type="EMBL" id="PKZ29677.1"/>
    </source>
</evidence>
<dbReference type="NCBIfam" id="NF007012">
    <property type="entry name" value="PRK09476.1"/>
    <property type="match status" value="1"/>
</dbReference>
<proteinExistence type="predicted"/>
<dbReference type="Pfam" id="PF12838">
    <property type="entry name" value="Fer4_7"/>
    <property type="match status" value="2"/>
</dbReference>
<keyword evidence="7" id="KW-0411">Iron-sulfur</keyword>
<organism evidence="9 10">
    <name type="scientific">Campylobacter ureolyticus</name>
    <dbReference type="NCBI Taxonomy" id="827"/>
    <lineage>
        <taxon>Bacteria</taxon>
        <taxon>Pseudomonadati</taxon>
        <taxon>Campylobacterota</taxon>
        <taxon>Epsilonproteobacteria</taxon>
        <taxon>Campylobacterales</taxon>
        <taxon>Campylobacteraceae</taxon>
        <taxon>Campylobacter</taxon>
    </lineage>
</organism>
<dbReference type="PANTHER" id="PTHR42859:SF10">
    <property type="entry name" value="DIMETHYLSULFOXIDE REDUCTASE CHAIN B"/>
    <property type="match status" value="1"/>
</dbReference>
<evidence type="ECO:0000313" key="10">
    <source>
        <dbReference type="Proteomes" id="UP000234639"/>
    </source>
</evidence>
<feature type="domain" description="4Fe-4S ferredoxin-type" evidence="8">
    <location>
        <begin position="74"/>
        <end position="107"/>
    </location>
</feature>
<sequence length="245" mass="27285">MTRREVLKIACLFSAGGILWSIPQNTEAKFFLRPPGAKDEKSFVASCIKCGLCVEACPYDTLKLSTIFDNTSISTPYYSPRKIPCYMCEDIPCAAICPTSALDIKSLQKNDLLDVNLMRSGVAVVDMKSCVAYFGIQCDACYRACPLIDKALYLEYKRNDRTAKHAFLLPVVDGDICTGCGMCEKVCITKKPAISVVRREFVIGKMNDNYVIGWEKGGDKKLKDADTKIKLDKTKALDYLNSEEF</sequence>
<keyword evidence="5" id="KW-0249">Electron transport</keyword>
<dbReference type="SUPFAM" id="SSF54862">
    <property type="entry name" value="4Fe-4S ferredoxins"/>
    <property type="match status" value="1"/>
</dbReference>
<name>A0A2I1NBB0_9BACT</name>
<evidence type="ECO:0000256" key="3">
    <source>
        <dbReference type="ARBA" id="ARBA00022723"/>
    </source>
</evidence>
<dbReference type="PROSITE" id="PS00198">
    <property type="entry name" value="4FE4S_FER_1"/>
    <property type="match status" value="1"/>
</dbReference>
<evidence type="ECO:0000256" key="1">
    <source>
        <dbReference type="ARBA" id="ARBA00022448"/>
    </source>
</evidence>
<dbReference type="Gene3D" id="3.30.70.20">
    <property type="match status" value="2"/>
</dbReference>
<comment type="caution">
    <text evidence="9">The sequence shown here is derived from an EMBL/GenBank/DDBJ whole genome shotgun (WGS) entry which is preliminary data.</text>
</comment>
<evidence type="ECO:0000256" key="5">
    <source>
        <dbReference type="ARBA" id="ARBA00022982"/>
    </source>
</evidence>
<dbReference type="AlphaFoldDB" id="A0A2I1NBB0"/>
<keyword evidence="6" id="KW-0408">Iron</keyword>
<accession>A0A2I1NBB0</accession>
<keyword evidence="2" id="KW-0004">4Fe-4S</keyword>
<protein>
    <submittedName>
        <fullName evidence="9">Ferredoxin-type protein NapG</fullName>
    </submittedName>
</protein>
<gene>
    <name evidence="9" type="ORF">CYJ41_01960</name>
</gene>
<dbReference type="EMBL" id="PKHU01000002">
    <property type="protein sequence ID" value="PKZ29677.1"/>
    <property type="molecule type" value="Genomic_DNA"/>
</dbReference>
<evidence type="ECO:0000256" key="6">
    <source>
        <dbReference type="ARBA" id="ARBA00023004"/>
    </source>
</evidence>
<dbReference type="InterPro" id="IPR050294">
    <property type="entry name" value="RnfB_subfamily"/>
</dbReference>
<evidence type="ECO:0000259" key="8">
    <source>
        <dbReference type="PROSITE" id="PS51379"/>
    </source>
</evidence>
<reference evidence="9 10" key="1">
    <citation type="submission" date="2017-12" db="EMBL/GenBank/DDBJ databases">
        <title>Phylogenetic diversity of female urinary microbiome.</title>
        <authorList>
            <person name="Thomas-White K."/>
            <person name="Wolfe A.J."/>
        </authorList>
    </citation>
    <scope>NUCLEOTIDE SEQUENCE [LARGE SCALE GENOMIC DNA]</scope>
    <source>
        <strain evidence="9 10">UMB0112</strain>
    </source>
</reference>